<feature type="non-terminal residue" evidence="1">
    <location>
        <position position="1"/>
    </location>
</feature>
<accession>A0A392R8N7</accession>
<evidence type="ECO:0000313" key="2">
    <source>
        <dbReference type="Proteomes" id="UP000265520"/>
    </source>
</evidence>
<comment type="caution">
    <text evidence="1">The sequence shown here is derived from an EMBL/GenBank/DDBJ whole genome shotgun (WGS) entry which is preliminary data.</text>
</comment>
<dbReference type="Proteomes" id="UP000265520">
    <property type="component" value="Unassembled WGS sequence"/>
</dbReference>
<keyword evidence="2" id="KW-1185">Reference proteome</keyword>
<dbReference type="EMBL" id="LXQA010193067">
    <property type="protein sequence ID" value="MCI32150.1"/>
    <property type="molecule type" value="Genomic_DNA"/>
</dbReference>
<evidence type="ECO:0000313" key="1">
    <source>
        <dbReference type="EMBL" id="MCI32150.1"/>
    </source>
</evidence>
<reference evidence="1 2" key="1">
    <citation type="journal article" date="2018" name="Front. Plant Sci.">
        <title>Red Clover (Trifolium pratense) and Zigzag Clover (T. medium) - A Picture of Genomic Similarities and Differences.</title>
        <authorList>
            <person name="Dluhosova J."/>
            <person name="Istvanek J."/>
            <person name="Nedelnik J."/>
            <person name="Repkova J."/>
        </authorList>
    </citation>
    <scope>NUCLEOTIDE SEQUENCE [LARGE SCALE GENOMIC DNA]</scope>
    <source>
        <strain evidence="2">cv. 10/8</strain>
        <tissue evidence="1">Leaf</tissue>
    </source>
</reference>
<protein>
    <submittedName>
        <fullName evidence="1">Uncharacterized protein</fullName>
    </submittedName>
</protein>
<name>A0A392R8N7_9FABA</name>
<proteinExistence type="predicted"/>
<sequence>KWNIYALQKKTNLVGVYYNKGKPNLFRIQVDVKMAYLKHQLDLKDVYPAATKRVTNVEYHCPLVDSGGRVVSFTNMKLHKNDDVRTMFSIFS</sequence>
<dbReference type="AlphaFoldDB" id="A0A392R8N7"/>
<organism evidence="1 2">
    <name type="scientific">Trifolium medium</name>
    <dbReference type="NCBI Taxonomy" id="97028"/>
    <lineage>
        <taxon>Eukaryota</taxon>
        <taxon>Viridiplantae</taxon>
        <taxon>Streptophyta</taxon>
        <taxon>Embryophyta</taxon>
        <taxon>Tracheophyta</taxon>
        <taxon>Spermatophyta</taxon>
        <taxon>Magnoliopsida</taxon>
        <taxon>eudicotyledons</taxon>
        <taxon>Gunneridae</taxon>
        <taxon>Pentapetalae</taxon>
        <taxon>rosids</taxon>
        <taxon>fabids</taxon>
        <taxon>Fabales</taxon>
        <taxon>Fabaceae</taxon>
        <taxon>Papilionoideae</taxon>
        <taxon>50 kb inversion clade</taxon>
        <taxon>NPAAA clade</taxon>
        <taxon>Hologalegina</taxon>
        <taxon>IRL clade</taxon>
        <taxon>Trifolieae</taxon>
        <taxon>Trifolium</taxon>
    </lineage>
</organism>